<sequence>MHRAERAGRDEEASALPASASVDSPTDGGIALTAATRDFARRVIDWQGEYGRHDLPWQQAVGAARDPYRVWLSEIMLQQTQVATVIPYYHRFLARFPTLAALAAAPLGDVLENWAGLGYYARARNLHRCAQTLVADYDGAFPRAAARIAELPGIGRSTAAAIAAFGFGERAAILDGNVKRVFARCFGIEGFTGTPVVEKRLWALAEALLPASGVEVYTQGLMDLGATICTRGAPRCGDCPLGADCVARRDYRQDQLPTPRPKKTVPERQTTLLILDDGNSVLLERRPPSGIWGGLLAPPECAGEASADEIASAAESLARRHGCRLLAVEALPPLTHSFTHFRLHIAPQRCRVERNATHAAEAGWEWVSWNDAGAGDSASARGCSTVATAALPAPVRLLLKAAAP</sequence>
<evidence type="ECO:0000256" key="1">
    <source>
        <dbReference type="ARBA" id="ARBA00000843"/>
    </source>
</evidence>
<dbReference type="AlphaFoldDB" id="A0A840G703"/>
<name>A0A840G703_RHOTE</name>
<dbReference type="GO" id="GO:0051539">
    <property type="term" value="F:4 iron, 4 sulfur cluster binding"/>
    <property type="evidence" value="ECO:0007669"/>
    <property type="project" value="UniProtKB-UniRule"/>
</dbReference>
<keyword evidence="10 14" id="KW-0408">Iron</keyword>
<keyword evidence="8 14" id="KW-0227">DNA damage</keyword>
<evidence type="ECO:0000256" key="9">
    <source>
        <dbReference type="ARBA" id="ARBA00022801"/>
    </source>
</evidence>
<feature type="domain" description="HhH-GPD" evidence="16">
    <location>
        <begin position="76"/>
        <end position="227"/>
    </location>
</feature>
<dbReference type="InterPro" id="IPR015797">
    <property type="entry name" value="NUDIX_hydrolase-like_dom_sf"/>
</dbReference>
<evidence type="ECO:0000256" key="5">
    <source>
        <dbReference type="ARBA" id="ARBA00022023"/>
    </source>
</evidence>
<comment type="catalytic activity">
    <reaction evidence="1 14">
        <text>Hydrolyzes free adenine bases from 7,8-dihydro-8-oxoguanine:adenine mismatched double-stranded DNA, leaving an apurinic site.</text>
        <dbReference type="EC" id="3.2.2.31"/>
    </reaction>
</comment>
<evidence type="ECO:0000256" key="8">
    <source>
        <dbReference type="ARBA" id="ARBA00022763"/>
    </source>
</evidence>
<dbReference type="GO" id="GO:0035485">
    <property type="term" value="F:adenine/guanine mispair binding"/>
    <property type="evidence" value="ECO:0007669"/>
    <property type="project" value="TreeGrafter"/>
</dbReference>
<evidence type="ECO:0000256" key="2">
    <source>
        <dbReference type="ARBA" id="ARBA00002933"/>
    </source>
</evidence>
<dbReference type="PROSITE" id="PS01155">
    <property type="entry name" value="ENDONUCLEASE_III_2"/>
    <property type="match status" value="1"/>
</dbReference>
<dbReference type="SUPFAM" id="SSF55811">
    <property type="entry name" value="Nudix"/>
    <property type="match status" value="1"/>
</dbReference>
<dbReference type="GO" id="GO:0006298">
    <property type="term" value="P:mismatch repair"/>
    <property type="evidence" value="ECO:0007669"/>
    <property type="project" value="TreeGrafter"/>
</dbReference>
<dbReference type="GO" id="GO:0032357">
    <property type="term" value="F:oxidized purine DNA binding"/>
    <property type="evidence" value="ECO:0007669"/>
    <property type="project" value="TreeGrafter"/>
</dbReference>
<keyword evidence="11" id="KW-0411">Iron-sulfur</keyword>
<protein>
    <recommendedName>
        <fullName evidence="5 14">Adenine DNA glycosylase</fullName>
        <ecNumber evidence="4 14">3.2.2.31</ecNumber>
    </recommendedName>
</protein>
<dbReference type="GO" id="GO:0046872">
    <property type="term" value="F:metal ion binding"/>
    <property type="evidence" value="ECO:0007669"/>
    <property type="project" value="UniProtKB-UniRule"/>
</dbReference>
<dbReference type="FunFam" id="1.10.340.30:FF:000002">
    <property type="entry name" value="Adenine DNA glycosylase"/>
    <property type="match status" value="1"/>
</dbReference>
<organism evidence="17 18">
    <name type="scientific">Rhodocyclus tenuis</name>
    <name type="common">Rhodospirillum tenue</name>
    <dbReference type="NCBI Taxonomy" id="1066"/>
    <lineage>
        <taxon>Bacteria</taxon>
        <taxon>Pseudomonadati</taxon>
        <taxon>Pseudomonadota</taxon>
        <taxon>Betaproteobacteria</taxon>
        <taxon>Rhodocyclales</taxon>
        <taxon>Rhodocyclaceae</taxon>
        <taxon>Rhodocyclus</taxon>
    </lineage>
</organism>
<evidence type="ECO:0000256" key="4">
    <source>
        <dbReference type="ARBA" id="ARBA00012045"/>
    </source>
</evidence>
<evidence type="ECO:0000256" key="12">
    <source>
        <dbReference type="ARBA" id="ARBA00023204"/>
    </source>
</evidence>
<dbReference type="PANTHER" id="PTHR42944">
    <property type="entry name" value="ADENINE DNA GLYCOSYLASE"/>
    <property type="match status" value="1"/>
</dbReference>
<dbReference type="GO" id="GO:0006284">
    <property type="term" value="P:base-excision repair"/>
    <property type="evidence" value="ECO:0007669"/>
    <property type="project" value="UniProtKB-UniRule"/>
</dbReference>
<evidence type="ECO:0000256" key="15">
    <source>
        <dbReference type="SAM" id="MobiDB-lite"/>
    </source>
</evidence>
<dbReference type="InterPro" id="IPR023170">
    <property type="entry name" value="HhH_base_excis_C"/>
</dbReference>
<dbReference type="InterPro" id="IPR004036">
    <property type="entry name" value="Endonuclease-III-like_CS2"/>
</dbReference>
<evidence type="ECO:0000256" key="13">
    <source>
        <dbReference type="ARBA" id="ARBA00023295"/>
    </source>
</evidence>
<keyword evidence="13 14" id="KW-0326">Glycosidase</keyword>
<dbReference type="Gene3D" id="3.90.79.10">
    <property type="entry name" value="Nucleoside Triphosphate Pyrophosphohydrolase"/>
    <property type="match status" value="1"/>
</dbReference>
<dbReference type="EC" id="3.2.2.31" evidence="4 14"/>
<dbReference type="Proteomes" id="UP000587070">
    <property type="component" value="Unassembled WGS sequence"/>
</dbReference>
<evidence type="ECO:0000256" key="10">
    <source>
        <dbReference type="ARBA" id="ARBA00023004"/>
    </source>
</evidence>
<dbReference type="Pfam" id="PF00730">
    <property type="entry name" value="HhH-GPD"/>
    <property type="match status" value="1"/>
</dbReference>
<dbReference type="CDD" id="cd03431">
    <property type="entry name" value="NUDIX_DNA_Glycosylase_C-MutY"/>
    <property type="match status" value="1"/>
</dbReference>
<dbReference type="InterPro" id="IPR003265">
    <property type="entry name" value="HhH-GPD_domain"/>
</dbReference>
<keyword evidence="7" id="KW-0479">Metal-binding</keyword>
<evidence type="ECO:0000313" key="18">
    <source>
        <dbReference type="Proteomes" id="UP000587070"/>
    </source>
</evidence>
<dbReference type="RefSeq" id="WP_153114546.1">
    <property type="nucleotide sequence ID" value="NZ_JACIGE010000002.1"/>
</dbReference>
<comment type="caution">
    <text evidence="17">The sequence shown here is derived from an EMBL/GenBank/DDBJ whole genome shotgun (WGS) entry which is preliminary data.</text>
</comment>
<gene>
    <name evidence="17" type="ORF">GGD90_000835</name>
</gene>
<keyword evidence="18" id="KW-1185">Reference proteome</keyword>
<dbReference type="InterPro" id="IPR029119">
    <property type="entry name" value="MutY_C"/>
</dbReference>
<dbReference type="InterPro" id="IPR011257">
    <property type="entry name" value="DNA_glycosylase"/>
</dbReference>
<keyword evidence="6" id="KW-0004">4Fe-4S</keyword>
<evidence type="ECO:0000256" key="7">
    <source>
        <dbReference type="ARBA" id="ARBA00022723"/>
    </source>
</evidence>
<dbReference type="PANTHER" id="PTHR42944:SF1">
    <property type="entry name" value="ADENINE DNA GLYCOSYLASE"/>
    <property type="match status" value="1"/>
</dbReference>
<evidence type="ECO:0000256" key="6">
    <source>
        <dbReference type="ARBA" id="ARBA00022485"/>
    </source>
</evidence>
<keyword evidence="9 17" id="KW-0378">Hydrolase</keyword>
<dbReference type="EMBL" id="JACIGE010000002">
    <property type="protein sequence ID" value="MBB4246478.1"/>
    <property type="molecule type" value="Genomic_DNA"/>
</dbReference>
<feature type="compositionally biased region" description="Basic and acidic residues" evidence="15">
    <location>
        <begin position="1"/>
        <end position="12"/>
    </location>
</feature>
<comment type="function">
    <text evidence="2">Adenine glycosylase active on G-A mispairs. MutY also corrects error-prone DNA synthesis past GO lesions which are due to the oxidatively damaged form of guanine: 7,8-dihydro-8-oxoguanine (8-oxo-dGTP).</text>
</comment>
<dbReference type="OrthoDB" id="9802365at2"/>
<dbReference type="InterPro" id="IPR044298">
    <property type="entry name" value="MIG/MutY"/>
</dbReference>
<dbReference type="GO" id="GO:0000701">
    <property type="term" value="F:purine-specific mismatch base pair DNA N-glycosylase activity"/>
    <property type="evidence" value="ECO:0007669"/>
    <property type="project" value="UniProtKB-EC"/>
</dbReference>
<keyword evidence="12" id="KW-0234">DNA repair</keyword>
<evidence type="ECO:0000256" key="14">
    <source>
        <dbReference type="RuleBase" id="RU365096"/>
    </source>
</evidence>
<reference evidence="17 18" key="1">
    <citation type="submission" date="2020-08" db="EMBL/GenBank/DDBJ databases">
        <title>Genome sequencing of Purple Non-Sulfur Bacteria from various extreme environments.</title>
        <authorList>
            <person name="Mayer M."/>
        </authorList>
    </citation>
    <scope>NUCLEOTIDE SEQUENCE [LARGE SCALE GENOMIC DNA]</scope>
    <source>
        <strain evidence="17 18">2761</strain>
    </source>
</reference>
<evidence type="ECO:0000313" key="17">
    <source>
        <dbReference type="EMBL" id="MBB4246478.1"/>
    </source>
</evidence>
<accession>A0A840G703</accession>
<dbReference type="NCBIfam" id="TIGR01084">
    <property type="entry name" value="mutY"/>
    <property type="match status" value="1"/>
</dbReference>
<dbReference type="InterPro" id="IPR005760">
    <property type="entry name" value="A/G_AdeGlyc_MutY"/>
</dbReference>
<comment type="similarity">
    <text evidence="3 14">Belongs to the Nth/MutY family.</text>
</comment>
<evidence type="ECO:0000256" key="11">
    <source>
        <dbReference type="ARBA" id="ARBA00023014"/>
    </source>
</evidence>
<feature type="region of interest" description="Disordered" evidence="15">
    <location>
        <begin position="1"/>
        <end position="27"/>
    </location>
</feature>
<comment type="cofactor">
    <cofactor evidence="14">
        <name>[4Fe-4S] cluster</name>
        <dbReference type="ChEBI" id="CHEBI:49883"/>
    </cofactor>
    <text evidence="14">Binds 1 [4Fe-4S] cluster.</text>
</comment>
<dbReference type="Pfam" id="PF14815">
    <property type="entry name" value="NUDIX_4"/>
    <property type="match status" value="1"/>
</dbReference>
<dbReference type="SUPFAM" id="SSF48150">
    <property type="entry name" value="DNA-glycosylase"/>
    <property type="match status" value="1"/>
</dbReference>
<dbReference type="CDD" id="cd00056">
    <property type="entry name" value="ENDO3c"/>
    <property type="match status" value="1"/>
</dbReference>
<dbReference type="Gene3D" id="1.10.340.30">
    <property type="entry name" value="Hypothetical protein, domain 2"/>
    <property type="match status" value="1"/>
</dbReference>
<dbReference type="SMART" id="SM00478">
    <property type="entry name" value="ENDO3c"/>
    <property type="match status" value="1"/>
</dbReference>
<proteinExistence type="inferred from homology"/>
<dbReference type="GO" id="GO:0034039">
    <property type="term" value="F:8-oxo-7,8-dihydroguanine DNA N-glycosylase activity"/>
    <property type="evidence" value="ECO:0007669"/>
    <property type="project" value="TreeGrafter"/>
</dbReference>
<evidence type="ECO:0000256" key="3">
    <source>
        <dbReference type="ARBA" id="ARBA00008343"/>
    </source>
</evidence>
<dbReference type="Gene3D" id="1.10.1670.10">
    <property type="entry name" value="Helix-hairpin-Helix base-excision DNA repair enzymes (C-terminal)"/>
    <property type="match status" value="1"/>
</dbReference>
<evidence type="ECO:0000259" key="16">
    <source>
        <dbReference type="SMART" id="SM00478"/>
    </source>
</evidence>